<evidence type="ECO:0000313" key="1">
    <source>
        <dbReference type="EMBL" id="CAP98196.1"/>
    </source>
</evidence>
<evidence type="ECO:0000313" key="2">
    <source>
        <dbReference type="Proteomes" id="UP000000724"/>
    </source>
</evidence>
<reference evidence="1 2" key="1">
    <citation type="journal article" date="2008" name="Nat. Biotechnol.">
        <title>Genome sequencing and analysis of the filamentous fungus Penicillium chrysogenum.</title>
        <authorList>
            <person name="van den Berg M.A."/>
            <person name="Albang R."/>
            <person name="Albermann K."/>
            <person name="Badger J.H."/>
            <person name="Daran J.-M."/>
            <person name="Driessen A.J.M."/>
            <person name="Garcia-Estrada C."/>
            <person name="Fedorova N.D."/>
            <person name="Harris D.M."/>
            <person name="Heijne W.H.M."/>
            <person name="Joardar V.S."/>
            <person name="Kiel J.A.K.W."/>
            <person name="Kovalchuk A."/>
            <person name="Martin J.F."/>
            <person name="Nierman W.C."/>
            <person name="Nijland J.G."/>
            <person name="Pronk J.T."/>
            <person name="Roubos J.A."/>
            <person name="van der Klei I.J."/>
            <person name="van Peij N.N.M.E."/>
            <person name="Veenhuis M."/>
            <person name="von Doehren H."/>
            <person name="Wagner C."/>
            <person name="Wortman J.R."/>
            <person name="Bovenberg R.A.L."/>
        </authorList>
    </citation>
    <scope>NUCLEOTIDE SEQUENCE [LARGE SCALE GENOMIC DNA]</scope>
    <source>
        <strain evidence="2">ATCC 28089 / DSM 1075 / NRRL 1951 / Wisconsin 54-1255</strain>
    </source>
</reference>
<gene>
    <name evidence="1" type="ORF">Pc22g09080</name>
    <name evidence="1" type="ORF">PCH_Pc22g09080</name>
</gene>
<protein>
    <submittedName>
        <fullName evidence="1">Uncharacterized protein</fullName>
    </submittedName>
</protein>
<dbReference type="AlphaFoldDB" id="B6HTJ5"/>
<dbReference type="EMBL" id="AM920437">
    <property type="protein sequence ID" value="CAP98196.1"/>
    <property type="molecule type" value="Genomic_DNA"/>
</dbReference>
<name>B6HTJ5_PENRW</name>
<dbReference type="HOGENOM" id="CLU_1533085_0_0_1"/>
<keyword evidence="2" id="KW-1185">Reference proteome</keyword>
<sequence>MDARGWSGGVMDVDTVAVFGLVSKAECPIIIAYISSSNPQPRPLPAAQQATLDVAESAQEHGLGHESGNFMGMVVQCYGSEGPEWIDQPECTCAGSGAVSDYALVGVSDACFVFALRHLSPVTYSMDNAVASEMDLLEIGHSLILENIGADFAEYSTTLGNVILLGRNKHAPPGQ</sequence>
<organism evidence="1 2">
    <name type="scientific">Penicillium rubens (strain ATCC 28089 / DSM 1075 / NRRL 1951 / Wisconsin 54-1255)</name>
    <name type="common">Penicillium chrysogenum</name>
    <dbReference type="NCBI Taxonomy" id="500485"/>
    <lineage>
        <taxon>Eukaryota</taxon>
        <taxon>Fungi</taxon>
        <taxon>Dikarya</taxon>
        <taxon>Ascomycota</taxon>
        <taxon>Pezizomycotina</taxon>
        <taxon>Eurotiomycetes</taxon>
        <taxon>Eurotiomycetidae</taxon>
        <taxon>Eurotiales</taxon>
        <taxon>Aspergillaceae</taxon>
        <taxon>Penicillium</taxon>
        <taxon>Penicillium chrysogenum species complex</taxon>
    </lineage>
</organism>
<proteinExistence type="predicted"/>
<dbReference type="Proteomes" id="UP000000724">
    <property type="component" value="Contig Pc00c22"/>
</dbReference>
<dbReference type="VEuPathDB" id="FungiDB:PCH_Pc22g09080"/>
<accession>B6HTJ5</accession>